<organism evidence="3 4">
    <name type="scientific">Mesorhizobium argentiipisi</name>
    <dbReference type="NCBI Taxonomy" id="3015175"/>
    <lineage>
        <taxon>Bacteria</taxon>
        <taxon>Pseudomonadati</taxon>
        <taxon>Pseudomonadota</taxon>
        <taxon>Alphaproteobacteria</taxon>
        <taxon>Hyphomicrobiales</taxon>
        <taxon>Phyllobacteriaceae</taxon>
        <taxon>Mesorhizobium</taxon>
    </lineage>
</organism>
<gene>
    <name evidence="3" type="ORF">O7A05_27805</name>
</gene>
<dbReference type="InterPro" id="IPR013538">
    <property type="entry name" value="ASHA1/2-like_C"/>
</dbReference>
<evidence type="ECO:0000313" key="4">
    <source>
        <dbReference type="Proteomes" id="UP001366503"/>
    </source>
</evidence>
<keyword evidence="4" id="KW-1185">Reference proteome</keyword>
<feature type="domain" description="Activator of Hsp90 ATPase homologue 1/2-like C-terminal" evidence="2">
    <location>
        <begin position="19"/>
        <end position="150"/>
    </location>
</feature>
<dbReference type="InterPro" id="IPR023393">
    <property type="entry name" value="START-like_dom_sf"/>
</dbReference>
<comment type="similarity">
    <text evidence="1">Belongs to the AHA1 family.</text>
</comment>
<evidence type="ECO:0000256" key="1">
    <source>
        <dbReference type="ARBA" id="ARBA00006817"/>
    </source>
</evidence>
<reference evidence="3 4" key="1">
    <citation type="submission" date="2022-12" db="EMBL/GenBank/DDBJ databases">
        <authorList>
            <person name="Muema E."/>
        </authorList>
    </citation>
    <scope>NUCLEOTIDE SEQUENCE [LARGE SCALE GENOMIC DNA]</scope>
    <source>
        <strain evidence="4">1330</strain>
    </source>
</reference>
<dbReference type="CDD" id="cd08900">
    <property type="entry name" value="SRPBCC_CalC_Aha1-like_7"/>
    <property type="match status" value="1"/>
</dbReference>
<name>A0ABU8KL04_9HYPH</name>
<protein>
    <submittedName>
        <fullName evidence="3">SRPBCC family protein</fullName>
    </submittedName>
</protein>
<dbReference type="Gene3D" id="3.30.530.20">
    <property type="match status" value="1"/>
</dbReference>
<evidence type="ECO:0000259" key="2">
    <source>
        <dbReference type="Pfam" id="PF08327"/>
    </source>
</evidence>
<dbReference type="SUPFAM" id="SSF55961">
    <property type="entry name" value="Bet v1-like"/>
    <property type="match status" value="1"/>
</dbReference>
<sequence>MSERSVVHSTFVIERVYPAAPEKVYFALSDPTAKKRWFFDPDNPMPSRHEMDFRVGGKEVNAGCPSEGQMHFYNAVYHDIVPNRRMVYSYELLFGETRVSVSLATIELIAEGKGTRLILTEQGAFFDGIDSPATREHGTGELLDALGTALGAEASSQSASRFGS</sequence>
<comment type="caution">
    <text evidence="3">The sequence shown here is derived from an EMBL/GenBank/DDBJ whole genome shotgun (WGS) entry which is preliminary data.</text>
</comment>
<proteinExistence type="inferred from homology"/>
<dbReference type="Pfam" id="PF08327">
    <property type="entry name" value="AHSA1"/>
    <property type="match status" value="1"/>
</dbReference>
<dbReference type="RefSeq" id="WP_337096271.1">
    <property type="nucleotide sequence ID" value="NZ_JAPYKO010000028.1"/>
</dbReference>
<accession>A0ABU8KL04</accession>
<dbReference type="Proteomes" id="UP001366503">
    <property type="component" value="Unassembled WGS sequence"/>
</dbReference>
<dbReference type="EMBL" id="JAPYKO010000028">
    <property type="protein sequence ID" value="MEI9405938.1"/>
    <property type="molecule type" value="Genomic_DNA"/>
</dbReference>
<evidence type="ECO:0000313" key="3">
    <source>
        <dbReference type="EMBL" id="MEI9405938.1"/>
    </source>
</evidence>